<reference evidence="2" key="1">
    <citation type="submission" date="2016-11" db="EMBL/GenBank/DDBJ databases">
        <authorList>
            <person name="Varghese N."/>
            <person name="Submissions S."/>
        </authorList>
    </citation>
    <scope>NUCLEOTIDE SEQUENCE [LARGE SCALE GENOMIC DNA]</scope>
    <source>
        <strain evidence="2">DSM 16057</strain>
    </source>
</reference>
<name>A0A1M6IBN8_9FIRM</name>
<dbReference type="InterPro" id="IPR036388">
    <property type="entry name" value="WH-like_DNA-bd_sf"/>
</dbReference>
<sequence length="116" mass="13131">MDNQEVQLGFVIENEIIMHLTLIKKIRQEVSLYDPVGVDKEGNEIILIETLGTPPEIFSEMVETQLELKNLLERIVTLSPQEIKVLTLRFGLSSGIRATQREDARKLGISRSCVPN</sequence>
<dbReference type="AlphaFoldDB" id="A0A1M6IBN8"/>
<dbReference type="Gene3D" id="1.10.10.10">
    <property type="entry name" value="Winged helix-like DNA-binding domain superfamily/Winged helix DNA-binding domain"/>
    <property type="match status" value="1"/>
</dbReference>
<keyword evidence="2" id="KW-1185">Reference proteome</keyword>
<dbReference type="SUPFAM" id="SSF88659">
    <property type="entry name" value="Sigma3 and sigma4 domains of RNA polymerase sigma factors"/>
    <property type="match status" value="1"/>
</dbReference>
<proteinExistence type="predicted"/>
<dbReference type="Proteomes" id="UP000184529">
    <property type="component" value="Unassembled WGS sequence"/>
</dbReference>
<evidence type="ECO:0000313" key="1">
    <source>
        <dbReference type="EMBL" id="SHJ31817.1"/>
    </source>
</evidence>
<dbReference type="RefSeq" id="WP_242656314.1">
    <property type="nucleotide sequence ID" value="NZ_FQZM01000028.1"/>
</dbReference>
<organism evidence="1 2">
    <name type="scientific">Desulfofundulus thermosubterraneus DSM 16057</name>
    <dbReference type="NCBI Taxonomy" id="1121432"/>
    <lineage>
        <taxon>Bacteria</taxon>
        <taxon>Bacillati</taxon>
        <taxon>Bacillota</taxon>
        <taxon>Clostridia</taxon>
        <taxon>Eubacteriales</taxon>
        <taxon>Peptococcaceae</taxon>
        <taxon>Desulfofundulus</taxon>
    </lineage>
</organism>
<gene>
    <name evidence="1" type="ORF">SAMN02745219_02259</name>
</gene>
<evidence type="ECO:0000313" key="2">
    <source>
        <dbReference type="Proteomes" id="UP000184529"/>
    </source>
</evidence>
<protein>
    <submittedName>
        <fullName evidence="1">RNA polymerase sporulation-specific sigma factor</fullName>
    </submittedName>
</protein>
<dbReference type="STRING" id="1121432.SAMN02745219_02259"/>
<accession>A0A1M6IBN8</accession>
<dbReference type="EMBL" id="FQZM01000028">
    <property type="protein sequence ID" value="SHJ31817.1"/>
    <property type="molecule type" value="Genomic_DNA"/>
</dbReference>
<dbReference type="InterPro" id="IPR013324">
    <property type="entry name" value="RNA_pol_sigma_r3/r4-like"/>
</dbReference>